<protein>
    <submittedName>
        <fullName evidence="1">Uncharacterized protein</fullName>
    </submittedName>
</protein>
<dbReference type="RefSeq" id="WP_076524236.1">
    <property type="nucleotide sequence ID" value="NZ_CP048103.1"/>
</dbReference>
<reference evidence="2" key="1">
    <citation type="submission" date="2017-01" db="EMBL/GenBank/DDBJ databases">
        <authorList>
            <person name="Varghese N."/>
            <person name="Submissions S."/>
        </authorList>
    </citation>
    <scope>NUCLEOTIDE SEQUENCE [LARGE SCALE GENOMIC DNA]</scope>
    <source>
        <strain evidence="2">DSM 45196</strain>
    </source>
</reference>
<sequence>MNRPKNRGKFFRRFAEKIARSVSGKEELKVMTTGAFHSLMRFSMWPFYTLAVTPRWCQATYPGDRCHPYRGRFCGGCPDASANSKCPAGYQVSYAYWNQTGCWCETTSTVTLVCCDCTLESNPYVRHPTDCGCGWAVPRGMQ</sequence>
<proteinExistence type="predicted"/>
<evidence type="ECO:0000313" key="1">
    <source>
        <dbReference type="EMBL" id="SIS65982.1"/>
    </source>
</evidence>
<name>A0A1N7KWG6_9BACL</name>
<accession>A0A1N7KWG6</accession>
<dbReference type="Proteomes" id="UP000186795">
    <property type="component" value="Unassembled WGS sequence"/>
</dbReference>
<organism evidence="1 2">
    <name type="scientific">Kroppenstedtia eburnea</name>
    <dbReference type="NCBI Taxonomy" id="714067"/>
    <lineage>
        <taxon>Bacteria</taxon>
        <taxon>Bacillati</taxon>
        <taxon>Bacillota</taxon>
        <taxon>Bacilli</taxon>
        <taxon>Bacillales</taxon>
        <taxon>Thermoactinomycetaceae</taxon>
        <taxon>Kroppenstedtia</taxon>
    </lineage>
</organism>
<dbReference type="AlphaFoldDB" id="A0A1N7KWG6"/>
<keyword evidence="2" id="KW-1185">Reference proteome</keyword>
<dbReference type="EMBL" id="FTOD01000003">
    <property type="protein sequence ID" value="SIS65982.1"/>
    <property type="molecule type" value="Genomic_DNA"/>
</dbReference>
<gene>
    <name evidence="1" type="ORF">SAMN05421790_103312</name>
</gene>
<evidence type="ECO:0000313" key="2">
    <source>
        <dbReference type="Proteomes" id="UP000186795"/>
    </source>
</evidence>